<gene>
    <name evidence="2" type="ORF">ACJDT4_18220</name>
</gene>
<proteinExistence type="predicted"/>
<dbReference type="EMBL" id="JBJIAA010000016">
    <property type="protein sequence ID" value="MFL0252350.1"/>
    <property type="molecule type" value="Genomic_DNA"/>
</dbReference>
<evidence type="ECO:0000313" key="3">
    <source>
        <dbReference type="Proteomes" id="UP001623592"/>
    </source>
</evidence>
<feature type="region of interest" description="Disordered" evidence="1">
    <location>
        <begin position="17"/>
        <end position="43"/>
    </location>
</feature>
<comment type="caution">
    <text evidence="2">The sequence shown here is derived from an EMBL/GenBank/DDBJ whole genome shotgun (WGS) entry which is preliminary data.</text>
</comment>
<evidence type="ECO:0000313" key="2">
    <source>
        <dbReference type="EMBL" id="MFL0252350.1"/>
    </source>
</evidence>
<dbReference type="Proteomes" id="UP001623592">
    <property type="component" value="Unassembled WGS sequence"/>
</dbReference>
<accession>A0ABW8TLF6</accession>
<organism evidence="2 3">
    <name type="scientific">Clostridium neuense</name>
    <dbReference type="NCBI Taxonomy" id="1728934"/>
    <lineage>
        <taxon>Bacteria</taxon>
        <taxon>Bacillati</taxon>
        <taxon>Bacillota</taxon>
        <taxon>Clostridia</taxon>
        <taxon>Eubacteriales</taxon>
        <taxon>Clostridiaceae</taxon>
        <taxon>Clostridium</taxon>
    </lineage>
</organism>
<evidence type="ECO:0000256" key="1">
    <source>
        <dbReference type="SAM" id="MobiDB-lite"/>
    </source>
</evidence>
<feature type="compositionally biased region" description="Polar residues" evidence="1">
    <location>
        <begin position="17"/>
        <end position="42"/>
    </location>
</feature>
<evidence type="ECO:0008006" key="4">
    <source>
        <dbReference type="Google" id="ProtNLM"/>
    </source>
</evidence>
<reference evidence="2 3" key="1">
    <citation type="submission" date="2024-11" db="EMBL/GenBank/DDBJ databases">
        <authorList>
            <person name="Heng Y.C."/>
            <person name="Lim A.C.H."/>
            <person name="Lee J.K.Y."/>
            <person name="Kittelmann S."/>
        </authorList>
    </citation>
    <scope>NUCLEOTIDE SEQUENCE [LARGE SCALE GENOMIC DNA]</scope>
    <source>
        <strain evidence="2 3">WILCCON 0114</strain>
    </source>
</reference>
<protein>
    <recommendedName>
        <fullName evidence="4">Spore coat protein GerQ</fullName>
    </recommendedName>
</protein>
<keyword evidence="3" id="KW-1185">Reference proteome</keyword>
<sequence length="131" mass="14810">MYRRYCNDCFPPFYLPNRQTPNTNMQNATPTTQGGSTAQNQIPAPMPMSPSDFEQAPGSPTNLDIQYTQGYLKTQIGKRVRISFLLGTNTFQDRTGTLLEVGISYVIIQDIDSNTRTLCDIYSIKFVTFYS</sequence>
<name>A0ABW8TLF6_9CLOT</name>
<dbReference type="RefSeq" id="WP_406789007.1">
    <property type="nucleotide sequence ID" value="NZ_JBJIAA010000016.1"/>
</dbReference>